<dbReference type="Gene3D" id="1.20.1270.60">
    <property type="entry name" value="Arfaptin homology (AH) domain/BAR domain"/>
    <property type="match status" value="1"/>
</dbReference>
<organism evidence="2">
    <name type="scientific">Chromera velia CCMP2878</name>
    <dbReference type="NCBI Taxonomy" id="1169474"/>
    <lineage>
        <taxon>Eukaryota</taxon>
        <taxon>Sar</taxon>
        <taxon>Alveolata</taxon>
        <taxon>Colpodellida</taxon>
        <taxon>Chromeraceae</taxon>
        <taxon>Chromera</taxon>
    </lineage>
</organism>
<gene>
    <name evidence="2" type="ORF">Cvel_11919</name>
</gene>
<reference evidence="2" key="1">
    <citation type="submission" date="2014-11" db="EMBL/GenBank/DDBJ databases">
        <authorList>
            <person name="Otto D Thomas"/>
            <person name="Naeem Raeece"/>
        </authorList>
    </citation>
    <scope>NUCLEOTIDE SEQUENCE</scope>
</reference>
<evidence type="ECO:0000313" key="2">
    <source>
        <dbReference type="EMBL" id="CEM53390.1"/>
    </source>
</evidence>
<protein>
    <recommendedName>
        <fullName evidence="3">BAR domain-containing protein</fullName>
    </recommendedName>
</protein>
<dbReference type="EMBL" id="CDMZ01005663">
    <property type="protein sequence ID" value="CEM53390.1"/>
    <property type="molecule type" value="Genomic_DNA"/>
</dbReference>
<feature type="compositionally biased region" description="Low complexity" evidence="1">
    <location>
        <begin position="248"/>
        <end position="264"/>
    </location>
</feature>
<feature type="compositionally biased region" description="Low complexity" evidence="1">
    <location>
        <begin position="309"/>
        <end position="318"/>
    </location>
</feature>
<dbReference type="InterPro" id="IPR027267">
    <property type="entry name" value="AH/BAR_dom_sf"/>
</dbReference>
<feature type="region of interest" description="Disordered" evidence="1">
    <location>
        <begin position="248"/>
        <end position="334"/>
    </location>
</feature>
<accession>A0A0G4I8D5</accession>
<dbReference type="VEuPathDB" id="CryptoDB:Cvel_11919"/>
<dbReference type="AlphaFoldDB" id="A0A0G4I8D5"/>
<evidence type="ECO:0000256" key="1">
    <source>
        <dbReference type="SAM" id="MobiDB-lite"/>
    </source>
</evidence>
<feature type="compositionally biased region" description="Pro residues" evidence="1">
    <location>
        <begin position="288"/>
        <end position="299"/>
    </location>
</feature>
<name>A0A0G4I8D5_9ALVE</name>
<evidence type="ECO:0008006" key="3">
    <source>
        <dbReference type="Google" id="ProtNLM"/>
    </source>
</evidence>
<proteinExistence type="predicted"/>
<dbReference type="SUPFAM" id="SSF103657">
    <property type="entry name" value="BAR/IMD domain-like"/>
    <property type="match status" value="1"/>
</dbReference>
<sequence>MSGFKDFFKKAVNTIETTADKASTQFEKVTRNAQQKIEETLSGKARPVPDDSLGPQRALVDQLRALLDLLRDDVRAFDDWMQGICLMRGNPLQVQLSQFPGTAALAGKAERYAQLSVKLNDPRNICGQMVQTLLFEIQGKREQVDMVRRNMEERDKTYKGLNDVRTRIASQQNRAQGPDPHLIEELSTLQSTFDTQTDGCRQQLGEVLEGNEGFFDQRLSEFVEIKSRFFAQCAEVATPFAAEMRSSAAFSPSAPGPAAGGTFSRMPAPPPPPQRNGSGGFATGEAQPPHPYPSAPPAPTAAAGERRTSGSSSGGQAQPAYPDLPSDNFVGGFH</sequence>